<dbReference type="AlphaFoldDB" id="A0A6A5YBD3"/>
<evidence type="ECO:0000313" key="6">
    <source>
        <dbReference type="Proteomes" id="UP000799778"/>
    </source>
</evidence>
<dbReference type="PANTHER" id="PTHR31268:SF32">
    <property type="entry name" value="GALACTINOL--SUCROSE GALACTOSYLTRANSFERASE 2-RELATED"/>
    <property type="match status" value="1"/>
</dbReference>
<dbReference type="Proteomes" id="UP000799778">
    <property type="component" value="Unassembled WGS sequence"/>
</dbReference>
<dbReference type="Pfam" id="PF05691">
    <property type="entry name" value="Raffinose_syn"/>
    <property type="match status" value="2"/>
</dbReference>
<protein>
    <submittedName>
        <fullName evidence="5">Glycoside hydrolase family 36 protein</fullName>
    </submittedName>
</protein>
<dbReference type="RefSeq" id="XP_033390379.1">
    <property type="nucleotide sequence ID" value="XM_033533540.1"/>
</dbReference>
<dbReference type="GeneID" id="54290937"/>
<dbReference type="OrthoDB" id="4664297at2759"/>
<reference evidence="5" key="1">
    <citation type="journal article" date="2020" name="Stud. Mycol.">
        <title>101 Dothideomycetes genomes: a test case for predicting lifestyles and emergence of pathogens.</title>
        <authorList>
            <person name="Haridas S."/>
            <person name="Albert R."/>
            <person name="Binder M."/>
            <person name="Bloem J."/>
            <person name="Labutti K."/>
            <person name="Salamov A."/>
            <person name="Andreopoulos B."/>
            <person name="Baker S."/>
            <person name="Barry K."/>
            <person name="Bills G."/>
            <person name="Bluhm B."/>
            <person name="Cannon C."/>
            <person name="Castanera R."/>
            <person name="Culley D."/>
            <person name="Daum C."/>
            <person name="Ezra D."/>
            <person name="Gonzalez J."/>
            <person name="Henrissat B."/>
            <person name="Kuo A."/>
            <person name="Liang C."/>
            <person name="Lipzen A."/>
            <person name="Lutzoni F."/>
            <person name="Magnuson J."/>
            <person name="Mondo S."/>
            <person name="Nolan M."/>
            <person name="Ohm R."/>
            <person name="Pangilinan J."/>
            <person name="Park H.-J."/>
            <person name="Ramirez L."/>
            <person name="Alfaro M."/>
            <person name="Sun H."/>
            <person name="Tritt A."/>
            <person name="Yoshinaga Y."/>
            <person name="Zwiers L.-H."/>
            <person name="Turgeon B."/>
            <person name="Goodwin S."/>
            <person name="Spatafora J."/>
            <person name="Crous P."/>
            <person name="Grigoriev I."/>
        </authorList>
    </citation>
    <scope>NUCLEOTIDE SEQUENCE</scope>
    <source>
        <strain evidence="5">CBS 175.79</strain>
    </source>
</reference>
<sequence length="873" mass="97117">MLIRPLCNPHIRLSCNPPLGQSTTLAPGKKSVRFTVLVESTTDKSLSVALWHNSERKENWTSVNLKPIEQSPSVITVDSLPIENAQQQWFAGDLNGNPKDNASISFTVTFRESEEEPWKWVNDQFSSSDGHIFYQAAGSPDDDLSKYFDGISSSLQIKKDRSDTPDTTLWHVSGPVRAASGKASGYSTIKLGRPTSYSGWFALVRLWSPWLAPRQGRGDFRLDKEAVLTVFQRQDGTHIAVLAISGVDDVLTLLHHDGDGNVVINARNDSENDGVAQLVLAAGNTLEDVVAATMYYARRIVLKYEASTGQLTEELKALQDAIKPEWLENWYDGLTYCTWNGLGQKLREEKLFEALDSLKENGINITSLIIDDNWQNLNHEGGNQFNNAWSDFEATPVGFPRGLKATISDVRNKHKNIQHVAVWHALFGYWGGIDPKGKIAQEYNTVTVQKKDGVAGGRMLVVAQEDVRRFYDDFYRFLSSAGIDSVKTDAQFFLDELDDAPDRRALISSYQDAWNIAQLRHFSAKAISCMSQTPQLIFHSQLPTNKPRILLRNSDDFFPEVAASHPWHIFCNAHNAILNQHLNILPDWDMFQTSHEWASFHAAARCVSGGPIYITDVPGKHDVDLINQMTGRTLRGNTVILRPHTVGKSLNAYNSYDDLTFLKVSTYVGMAKTGVSILGLFNCTAHPISELIGLDQFPGAEEGTYVLRSHKTGKVTLPRAAKDNSSYARVDLLKQGWEILSAFPAQTFTLKRSHEGKGPGEVTVANLGLLGKMTGGAAIVNTDSYVDQESGKLRIWTSLKSLGTYGLYISDLKQRSIEDDFFALVFGRGVASHCVKINETCENVLEIDLDRAWEESGSKADWSNEIAIEVVIR</sequence>
<keyword evidence="5" id="KW-0378">Hydrolase</keyword>
<dbReference type="FunFam" id="3.20.20.70:FF:000222">
    <property type="entry name" value="Raffinose synthase Sip1 protein"/>
    <property type="match status" value="1"/>
</dbReference>
<accession>A0A6A5YBD3</accession>
<comment type="catalytic activity">
    <reaction evidence="4">
        <text>alpha-D-galactosyl-(1-&gt;3)-1D-myo-inositol + sucrose = raffinose + myo-inositol</text>
        <dbReference type="Rhea" id="RHEA:20161"/>
        <dbReference type="ChEBI" id="CHEBI:16634"/>
        <dbReference type="ChEBI" id="CHEBI:17268"/>
        <dbReference type="ChEBI" id="CHEBI:17505"/>
        <dbReference type="ChEBI" id="CHEBI:17992"/>
        <dbReference type="EC" id="2.4.1.82"/>
    </reaction>
</comment>
<proteinExistence type="inferred from homology"/>
<comment type="catalytic activity">
    <reaction evidence="1">
        <text>Hydrolysis of terminal, non-reducing alpha-D-galactose residues in alpha-D-galactosides, including galactose oligosaccharides, galactomannans and galactolipids.</text>
        <dbReference type="EC" id="3.2.1.22"/>
    </reaction>
</comment>
<keyword evidence="3" id="KW-0119">Carbohydrate metabolism</keyword>
<keyword evidence="6" id="KW-1185">Reference proteome</keyword>
<name>A0A6A5YBD3_9PLEO</name>
<evidence type="ECO:0000256" key="4">
    <source>
        <dbReference type="ARBA" id="ARBA00049426"/>
    </source>
</evidence>
<comment type="similarity">
    <text evidence="2">Belongs to the glycosyl hydrolases 36 family.</text>
</comment>
<dbReference type="InterPro" id="IPR008811">
    <property type="entry name" value="Glycosyl_hydrolases_36"/>
</dbReference>
<dbReference type="PANTHER" id="PTHR31268">
    <property type="match status" value="1"/>
</dbReference>
<evidence type="ECO:0000256" key="2">
    <source>
        <dbReference type="ARBA" id="ARBA00007240"/>
    </source>
</evidence>
<dbReference type="EMBL" id="ML978066">
    <property type="protein sequence ID" value="KAF2022040.1"/>
    <property type="molecule type" value="Genomic_DNA"/>
</dbReference>
<evidence type="ECO:0000313" key="5">
    <source>
        <dbReference type="EMBL" id="KAF2022040.1"/>
    </source>
</evidence>
<evidence type="ECO:0000256" key="3">
    <source>
        <dbReference type="ARBA" id="ARBA00023277"/>
    </source>
</evidence>
<dbReference type="GO" id="GO:0047274">
    <property type="term" value="F:galactinol-sucrose galactosyltransferase activity"/>
    <property type="evidence" value="ECO:0007669"/>
    <property type="project" value="UniProtKB-EC"/>
</dbReference>
<organism evidence="5 6">
    <name type="scientific">Aaosphaeria arxii CBS 175.79</name>
    <dbReference type="NCBI Taxonomy" id="1450172"/>
    <lineage>
        <taxon>Eukaryota</taxon>
        <taxon>Fungi</taxon>
        <taxon>Dikarya</taxon>
        <taxon>Ascomycota</taxon>
        <taxon>Pezizomycotina</taxon>
        <taxon>Dothideomycetes</taxon>
        <taxon>Pleosporomycetidae</taxon>
        <taxon>Pleosporales</taxon>
        <taxon>Pleosporales incertae sedis</taxon>
        <taxon>Aaosphaeria</taxon>
    </lineage>
</organism>
<gene>
    <name evidence="5" type="ORF">BU24DRAFT_488342</name>
</gene>
<dbReference type="Gene3D" id="3.20.20.70">
    <property type="entry name" value="Aldolase class I"/>
    <property type="match status" value="1"/>
</dbReference>
<dbReference type="GO" id="GO:0004557">
    <property type="term" value="F:alpha-galactosidase activity"/>
    <property type="evidence" value="ECO:0007669"/>
    <property type="project" value="UniProtKB-EC"/>
</dbReference>
<dbReference type="InterPro" id="IPR017853">
    <property type="entry name" value="GH"/>
</dbReference>
<dbReference type="InterPro" id="IPR013785">
    <property type="entry name" value="Aldolase_TIM"/>
</dbReference>
<dbReference type="SUPFAM" id="SSF51445">
    <property type="entry name" value="(Trans)glycosidases"/>
    <property type="match status" value="1"/>
</dbReference>
<evidence type="ECO:0000256" key="1">
    <source>
        <dbReference type="ARBA" id="ARBA00001255"/>
    </source>
</evidence>